<keyword evidence="1" id="KW-0732">Signal</keyword>
<evidence type="ECO:0000256" key="1">
    <source>
        <dbReference type="SAM" id="SignalP"/>
    </source>
</evidence>
<feature type="chain" id="PRO_5001625914" description="Alpha/beta hydrolase" evidence="1">
    <location>
        <begin position="19"/>
        <end position="249"/>
    </location>
</feature>
<dbReference type="AlphaFoldDB" id="A0A066RRJ6"/>
<name>A0A066RRJ6_9GAMM</name>
<dbReference type="ESTHER" id="9gamm-a0a066rrj6">
    <property type="family name" value="Chlorophyllase"/>
</dbReference>
<organism evidence="2 3">
    <name type="scientific">Photobacterium galatheae</name>
    <dbReference type="NCBI Taxonomy" id="1654360"/>
    <lineage>
        <taxon>Bacteria</taxon>
        <taxon>Pseudomonadati</taxon>
        <taxon>Pseudomonadota</taxon>
        <taxon>Gammaproteobacteria</taxon>
        <taxon>Vibrionales</taxon>
        <taxon>Vibrionaceae</taxon>
        <taxon>Photobacterium</taxon>
    </lineage>
</organism>
<comment type="caution">
    <text evidence="2">The sequence shown here is derived from an EMBL/GenBank/DDBJ whole genome shotgun (WGS) entry which is preliminary data.</text>
</comment>
<dbReference type="Gene3D" id="3.40.50.1820">
    <property type="entry name" value="alpha/beta hydrolase"/>
    <property type="match status" value="1"/>
</dbReference>
<dbReference type="STRING" id="1654360.EA58_10095"/>
<dbReference type="Proteomes" id="UP000027192">
    <property type="component" value="Unassembled WGS sequence"/>
</dbReference>
<reference evidence="2 3" key="1">
    <citation type="submission" date="2014-04" db="EMBL/GenBank/DDBJ databases">
        <title>Draft genome sequence of Photobacterium halotolerans S2753: a solonamide, ngercheumicin and holomycin producer.</title>
        <authorList>
            <person name="Machado H.R."/>
            <person name="Gram L."/>
        </authorList>
    </citation>
    <scope>NUCLEOTIDE SEQUENCE [LARGE SCALE GENOMIC DNA]</scope>
    <source>
        <strain evidence="2 3">S2753</strain>
    </source>
</reference>
<gene>
    <name evidence="2" type="ORF">EA58_10095</name>
</gene>
<keyword evidence="3" id="KW-1185">Reference proteome</keyword>
<evidence type="ECO:0008006" key="4">
    <source>
        <dbReference type="Google" id="ProtNLM"/>
    </source>
</evidence>
<proteinExistence type="predicted"/>
<evidence type="ECO:0000313" key="2">
    <source>
        <dbReference type="EMBL" id="KDM91711.1"/>
    </source>
</evidence>
<dbReference type="SUPFAM" id="SSF53474">
    <property type="entry name" value="alpha/beta-Hydrolases"/>
    <property type="match status" value="1"/>
</dbReference>
<dbReference type="InterPro" id="IPR029058">
    <property type="entry name" value="AB_hydrolase_fold"/>
</dbReference>
<dbReference type="EMBL" id="JMIB01000019">
    <property type="protein sequence ID" value="KDM91711.1"/>
    <property type="molecule type" value="Genomic_DNA"/>
</dbReference>
<sequence length="249" mass="28644">MKYLPSFFLLFLSFASYAQTITIHDQNRDRHIPLTIHFPTKAEHCTRTQKCDVVLISAGYRVPYTKYLFISQALNNAGYMTIAVDHELPHDPPLSRKGDLYQTRIENWKRGAETLSYLQKTLPDRFPSYNFDQLTFIGHSNGGDISTWLSLQDNNYVHQLITFDHKRVALPKTHQTRVLSIRAQEYPTKNGILPTASEQVEFESCVVDIPHSKHMDFTDYGTKDVMEKTDKIVLGFLKGLSCADLKRKS</sequence>
<protein>
    <recommendedName>
        <fullName evidence="4">Alpha/beta hydrolase</fullName>
    </recommendedName>
</protein>
<evidence type="ECO:0000313" key="3">
    <source>
        <dbReference type="Proteomes" id="UP000027192"/>
    </source>
</evidence>
<dbReference type="RefSeq" id="WP_036751820.1">
    <property type="nucleotide sequence ID" value="NZ_JAGSGC010000007.1"/>
</dbReference>
<feature type="signal peptide" evidence="1">
    <location>
        <begin position="1"/>
        <end position="18"/>
    </location>
</feature>
<dbReference type="OrthoDB" id="9814760at2"/>
<accession>A0A066RRJ6</accession>